<evidence type="ECO:0000313" key="1">
    <source>
        <dbReference type="EMBL" id="UYV96026.1"/>
    </source>
</evidence>
<organism evidence="1 2">
    <name type="scientific">Paenarthrobacter ureafaciens</name>
    <dbReference type="NCBI Taxonomy" id="37931"/>
    <lineage>
        <taxon>Bacteria</taxon>
        <taxon>Bacillati</taxon>
        <taxon>Actinomycetota</taxon>
        <taxon>Actinomycetes</taxon>
        <taxon>Micrococcales</taxon>
        <taxon>Micrococcaceae</taxon>
        <taxon>Paenarthrobacter</taxon>
    </lineage>
</organism>
<evidence type="ECO:0000313" key="2">
    <source>
        <dbReference type="Proteomes" id="UP001163293"/>
    </source>
</evidence>
<sequence>MAERTIYRLPPAGWSDFGAHIGQPKVRLEFSAEAGEDGMPLWERPIDIRHDDQEVSQ</sequence>
<dbReference type="AlphaFoldDB" id="A0AAX3EDM2"/>
<gene>
    <name evidence="1" type="ORF">NL394_13140</name>
</gene>
<dbReference type="RefSeq" id="WP_168529720.1">
    <property type="nucleotide sequence ID" value="NZ_CP043010.1"/>
</dbReference>
<accession>A0AAX3EDM2</accession>
<dbReference type="Proteomes" id="UP001163293">
    <property type="component" value="Chromosome"/>
</dbReference>
<reference evidence="1" key="1">
    <citation type="submission" date="2022-07" db="EMBL/GenBank/DDBJ databases">
        <authorList>
            <person name="Wu T."/>
        </authorList>
    </citation>
    <scope>NUCLEOTIDE SEQUENCE</scope>
    <source>
        <strain evidence="1">SD-1</strain>
    </source>
</reference>
<protein>
    <submittedName>
        <fullName evidence="1">Uncharacterized protein</fullName>
    </submittedName>
</protein>
<keyword evidence="2" id="KW-1185">Reference proteome</keyword>
<dbReference type="EMBL" id="CP101185">
    <property type="protein sequence ID" value="UYV96026.1"/>
    <property type="molecule type" value="Genomic_DNA"/>
</dbReference>
<proteinExistence type="predicted"/>
<name>A0AAX3EDM2_PAEUR</name>